<keyword evidence="3" id="KW-1185">Reference proteome</keyword>
<gene>
    <name evidence="2" type="ORF">WN59_10465</name>
</gene>
<reference evidence="2 3" key="1">
    <citation type="submission" date="2015-04" db="EMBL/GenBank/DDBJ databases">
        <title>Taxonomic description and genome sequence of Salinicoccus sediminis sp. nov., a novel hyper halotolerant bacterium isolated from marine sediment.</title>
        <authorList>
            <person name="Mathan Kumar R."/>
            <person name="Kaur G."/>
            <person name="Kumar N."/>
            <person name="Kumar A."/>
            <person name="Singh N.K."/>
            <person name="Kaur N."/>
            <person name="Mayilraj S."/>
        </authorList>
    </citation>
    <scope>NUCLEOTIDE SEQUENCE [LARGE SCALE GENOMIC DNA]</scope>
    <source>
        <strain evidence="2 3">SV-16</strain>
    </source>
</reference>
<dbReference type="STRING" id="1432562.WN59_10465"/>
<protein>
    <submittedName>
        <fullName evidence="2">Uncharacterized protein</fullName>
    </submittedName>
</protein>
<dbReference type="PATRIC" id="fig|1432562.3.peg.2080"/>
<dbReference type="Proteomes" id="UP000034287">
    <property type="component" value="Unassembled WGS sequence"/>
</dbReference>
<keyword evidence="1" id="KW-0472">Membrane</keyword>
<dbReference type="RefSeq" id="WP_046516958.1">
    <property type="nucleotide sequence ID" value="NZ_LAYZ01000024.1"/>
</dbReference>
<comment type="caution">
    <text evidence="2">The sequence shown here is derived from an EMBL/GenBank/DDBJ whole genome shotgun (WGS) entry which is preliminary data.</text>
</comment>
<keyword evidence="1" id="KW-1133">Transmembrane helix</keyword>
<feature type="transmembrane region" description="Helical" evidence="1">
    <location>
        <begin position="90"/>
        <end position="109"/>
    </location>
</feature>
<evidence type="ECO:0000256" key="1">
    <source>
        <dbReference type="SAM" id="Phobius"/>
    </source>
</evidence>
<dbReference type="EMBL" id="LAYZ01000024">
    <property type="protein sequence ID" value="KKK34012.1"/>
    <property type="molecule type" value="Genomic_DNA"/>
</dbReference>
<keyword evidence="1" id="KW-0812">Transmembrane</keyword>
<sequence length="127" mass="15033">MAFFKYLFWDNRHMDLRYTENKYDAKPTITKVYEDGPEIDLEAVNKKYRNDLRDAQRSINGNRLIMLILYMAIVFLPAILISVFQNNVLLLGGIFVFTIFAYFVVEAINQVEINRLLYKMDQQLGEH</sequence>
<name>A0A0M2SMC1_9STAP</name>
<proteinExistence type="predicted"/>
<evidence type="ECO:0000313" key="2">
    <source>
        <dbReference type="EMBL" id="KKK34012.1"/>
    </source>
</evidence>
<dbReference type="OrthoDB" id="2389638at2"/>
<organism evidence="2 3">
    <name type="scientific">Salinicoccus sediminis</name>
    <dbReference type="NCBI Taxonomy" id="1432562"/>
    <lineage>
        <taxon>Bacteria</taxon>
        <taxon>Bacillati</taxon>
        <taxon>Bacillota</taxon>
        <taxon>Bacilli</taxon>
        <taxon>Bacillales</taxon>
        <taxon>Staphylococcaceae</taxon>
        <taxon>Salinicoccus</taxon>
    </lineage>
</organism>
<evidence type="ECO:0000313" key="3">
    <source>
        <dbReference type="Proteomes" id="UP000034287"/>
    </source>
</evidence>
<dbReference type="AlphaFoldDB" id="A0A0M2SMC1"/>
<feature type="transmembrane region" description="Helical" evidence="1">
    <location>
        <begin position="64"/>
        <end position="84"/>
    </location>
</feature>
<accession>A0A0M2SMC1</accession>